<dbReference type="SUPFAM" id="SSF55729">
    <property type="entry name" value="Acyl-CoA N-acyltransferases (Nat)"/>
    <property type="match status" value="1"/>
</dbReference>
<dbReference type="EMBL" id="VTES01000002">
    <property type="protein sequence ID" value="TYS65568.1"/>
    <property type="molecule type" value="Genomic_DNA"/>
</dbReference>
<accession>A0A5D4STI4</accession>
<dbReference type="InterPro" id="IPR016181">
    <property type="entry name" value="Acyl_CoA_acyltransferase"/>
</dbReference>
<gene>
    <name evidence="2" type="ORF">FZD47_08955</name>
</gene>
<dbReference type="AlphaFoldDB" id="A0A5D4STI4"/>
<feature type="domain" description="N-acetyltransferase" evidence="1">
    <location>
        <begin position="1"/>
        <end position="137"/>
    </location>
</feature>
<organism evidence="2 3">
    <name type="scientific">Bacillus infantis</name>
    <dbReference type="NCBI Taxonomy" id="324767"/>
    <lineage>
        <taxon>Bacteria</taxon>
        <taxon>Bacillati</taxon>
        <taxon>Bacillota</taxon>
        <taxon>Bacilli</taxon>
        <taxon>Bacillales</taxon>
        <taxon>Bacillaceae</taxon>
        <taxon>Bacillus</taxon>
    </lineage>
</organism>
<keyword evidence="2" id="KW-0808">Transferase</keyword>
<dbReference type="Proteomes" id="UP000323732">
    <property type="component" value="Unassembled WGS sequence"/>
</dbReference>
<dbReference type="CDD" id="cd04301">
    <property type="entry name" value="NAT_SF"/>
    <property type="match status" value="1"/>
</dbReference>
<dbReference type="PROSITE" id="PS51186">
    <property type="entry name" value="GNAT"/>
    <property type="match status" value="1"/>
</dbReference>
<dbReference type="Gene3D" id="3.40.630.30">
    <property type="match status" value="1"/>
</dbReference>
<reference evidence="2 3" key="1">
    <citation type="submission" date="2019-08" db="EMBL/GenBank/DDBJ databases">
        <title>Bacillus genomes from the desert of Cuatro Cienegas, Coahuila.</title>
        <authorList>
            <person name="Olmedo-Alvarez G."/>
        </authorList>
    </citation>
    <scope>NUCLEOTIDE SEQUENCE [LARGE SCALE GENOMIC DNA]</scope>
    <source>
        <strain evidence="2 3">CH37_1T</strain>
    </source>
</reference>
<sequence length="138" mass="16173">MPKQEMLDKILPLHASIFGESGQLESKMADKPKLLVAVAACQERVIGYKMGYELEESKFYSWLGGVDEEFRGSGIASRLMEMQHEYIKRRGYRLVRTKTMNKWRDMLILNIKHGFDVMETYIDEKGMHKIILEKKLRD</sequence>
<proteinExistence type="predicted"/>
<comment type="caution">
    <text evidence="2">The sequence shown here is derived from an EMBL/GenBank/DDBJ whole genome shotgun (WGS) entry which is preliminary data.</text>
</comment>
<evidence type="ECO:0000313" key="3">
    <source>
        <dbReference type="Proteomes" id="UP000323732"/>
    </source>
</evidence>
<protein>
    <submittedName>
        <fullName evidence="2">GNAT family N-acetyltransferase</fullName>
    </submittedName>
</protein>
<dbReference type="InterPro" id="IPR000182">
    <property type="entry name" value="GNAT_dom"/>
</dbReference>
<evidence type="ECO:0000313" key="2">
    <source>
        <dbReference type="EMBL" id="TYS65568.1"/>
    </source>
</evidence>
<name>A0A5D4STI4_9BACI</name>
<dbReference type="Pfam" id="PF13508">
    <property type="entry name" value="Acetyltransf_7"/>
    <property type="match status" value="1"/>
</dbReference>
<evidence type="ECO:0000259" key="1">
    <source>
        <dbReference type="PROSITE" id="PS51186"/>
    </source>
</evidence>
<dbReference type="GO" id="GO:0016747">
    <property type="term" value="F:acyltransferase activity, transferring groups other than amino-acyl groups"/>
    <property type="evidence" value="ECO:0007669"/>
    <property type="project" value="InterPro"/>
</dbReference>